<feature type="region of interest" description="Disordered" evidence="1">
    <location>
        <begin position="1"/>
        <end position="26"/>
    </location>
</feature>
<keyword evidence="2" id="KW-0472">Membrane</keyword>
<feature type="transmembrane region" description="Helical" evidence="2">
    <location>
        <begin position="33"/>
        <end position="59"/>
    </location>
</feature>
<evidence type="ECO:0000313" key="4">
    <source>
        <dbReference type="EMBL" id="RJL33187.1"/>
    </source>
</evidence>
<keyword evidence="5" id="KW-1185">Reference proteome</keyword>
<proteinExistence type="predicted"/>
<dbReference type="InterPro" id="IPR046253">
    <property type="entry name" value="DUF6286"/>
</dbReference>
<name>A0A3A4B4E4_9ACTN</name>
<evidence type="ECO:0000256" key="2">
    <source>
        <dbReference type="SAM" id="Phobius"/>
    </source>
</evidence>
<protein>
    <submittedName>
        <fullName evidence="4">Alkaline shock response membrane anchor protein AmaP</fullName>
    </submittedName>
</protein>
<dbReference type="RefSeq" id="WP_119926147.1">
    <property type="nucleotide sequence ID" value="NZ_QZEY01000003.1"/>
</dbReference>
<feature type="domain" description="DUF6286" evidence="3">
    <location>
        <begin position="94"/>
        <end position="198"/>
    </location>
</feature>
<dbReference type="Pfam" id="PF19803">
    <property type="entry name" value="DUF6286"/>
    <property type="match status" value="1"/>
</dbReference>
<dbReference type="AlphaFoldDB" id="A0A3A4B4E4"/>
<evidence type="ECO:0000256" key="1">
    <source>
        <dbReference type="SAM" id="MobiDB-lite"/>
    </source>
</evidence>
<feature type="transmembrane region" description="Helical" evidence="2">
    <location>
        <begin position="84"/>
        <end position="105"/>
    </location>
</feature>
<comment type="caution">
    <text evidence="4">The sequence shown here is derived from an EMBL/GenBank/DDBJ whole genome shotgun (WGS) entry which is preliminary data.</text>
</comment>
<dbReference type="EMBL" id="QZEY01000003">
    <property type="protein sequence ID" value="RJL33187.1"/>
    <property type="molecule type" value="Genomic_DNA"/>
</dbReference>
<organism evidence="4 5">
    <name type="scientific">Bailinhaonella thermotolerans</name>
    <dbReference type="NCBI Taxonomy" id="1070861"/>
    <lineage>
        <taxon>Bacteria</taxon>
        <taxon>Bacillati</taxon>
        <taxon>Actinomycetota</taxon>
        <taxon>Actinomycetes</taxon>
        <taxon>Streptosporangiales</taxon>
        <taxon>Streptosporangiaceae</taxon>
        <taxon>Bailinhaonella</taxon>
    </lineage>
</organism>
<sequence length="205" mass="21884">MTSVPAPGAHVSAPAQSGAPGSRGTRAFRPRRMITSMIVALLLTAAAVLGLVEVLSALFGRPVNVLPVRQGANWLRSTPWNDPAVITTGVVLALLGLLLLALALLPGRTRMVPLVSDDPDLILGATPRSVNQMLGVAARDVSGVSSARTRVRGKKVRVDVDTSVQDTDDLRNRVTEAVEARLANLQPLQKHRVKVNIRRHGGRLR</sequence>
<reference evidence="4 5" key="1">
    <citation type="submission" date="2018-09" db="EMBL/GenBank/DDBJ databases">
        <title>YIM 75507 draft genome.</title>
        <authorList>
            <person name="Tang S."/>
            <person name="Feng Y."/>
        </authorList>
    </citation>
    <scope>NUCLEOTIDE SEQUENCE [LARGE SCALE GENOMIC DNA]</scope>
    <source>
        <strain evidence="4 5">YIM 75507</strain>
    </source>
</reference>
<accession>A0A3A4B4E4</accession>
<evidence type="ECO:0000259" key="3">
    <source>
        <dbReference type="Pfam" id="PF19803"/>
    </source>
</evidence>
<keyword evidence="2" id="KW-0812">Transmembrane</keyword>
<dbReference type="Proteomes" id="UP000265768">
    <property type="component" value="Unassembled WGS sequence"/>
</dbReference>
<keyword evidence="2" id="KW-1133">Transmembrane helix</keyword>
<gene>
    <name evidence="4" type="ORF">D5H75_10105</name>
</gene>
<evidence type="ECO:0000313" key="5">
    <source>
        <dbReference type="Proteomes" id="UP000265768"/>
    </source>
</evidence>
<dbReference type="OrthoDB" id="3542723at2"/>